<comment type="caution">
    <text evidence="8">The sequence shown here is derived from an EMBL/GenBank/DDBJ whole genome shotgun (WGS) entry which is preliminary data.</text>
</comment>
<dbReference type="PANTHER" id="PTHR43214">
    <property type="entry name" value="TWO-COMPONENT RESPONSE REGULATOR"/>
    <property type="match status" value="1"/>
</dbReference>
<feature type="domain" description="Response regulatory" evidence="7">
    <location>
        <begin position="31"/>
        <end position="146"/>
    </location>
</feature>
<dbReference type="GO" id="GO:0000160">
    <property type="term" value="P:phosphorelay signal transduction system"/>
    <property type="evidence" value="ECO:0007669"/>
    <property type="project" value="InterPro"/>
</dbReference>
<evidence type="ECO:0000256" key="5">
    <source>
        <dbReference type="PROSITE-ProRule" id="PRU00169"/>
    </source>
</evidence>
<dbReference type="PROSITE" id="PS00622">
    <property type="entry name" value="HTH_LUXR_1"/>
    <property type="match status" value="1"/>
</dbReference>
<sequence length="239" mass="26822">MPGKSLHVPARTSELRCALSSLLVMEWNMNSVFIIDDHPVIRMAVRMLLENENYTVVGETDNGVDAMQMVRECMPDLIILDISIPKLDGLEVLARFSTMGLPSKILVLTSQTPNLFAIRCMQSGASGYVCKQEDLSELLSSVKAVLSGYNYFPSQALACAVREDGMTSELELFKLVNDRELMVLQLFAQGRSNKEIAKGMFLSNKTVSTYKTRLMQKLKTRTLVELIEMAKRNALVYRL</sequence>
<evidence type="ECO:0000256" key="3">
    <source>
        <dbReference type="ARBA" id="ARBA00023125"/>
    </source>
</evidence>
<proteinExistence type="predicted"/>
<dbReference type="SUPFAM" id="SSF52172">
    <property type="entry name" value="CheY-like"/>
    <property type="match status" value="1"/>
</dbReference>
<dbReference type="GO" id="GO:0003677">
    <property type="term" value="F:DNA binding"/>
    <property type="evidence" value="ECO:0007669"/>
    <property type="project" value="UniProtKB-KW"/>
</dbReference>
<evidence type="ECO:0000256" key="1">
    <source>
        <dbReference type="ARBA" id="ARBA00022553"/>
    </source>
</evidence>
<dbReference type="InterPro" id="IPR058245">
    <property type="entry name" value="NreC/VraR/RcsB-like_REC"/>
</dbReference>
<dbReference type="InterPro" id="IPR001789">
    <property type="entry name" value="Sig_transdc_resp-reg_receiver"/>
</dbReference>
<dbReference type="PANTHER" id="PTHR43214:SF41">
    <property type="entry name" value="NITRATE_NITRITE RESPONSE REGULATOR PROTEIN NARP"/>
    <property type="match status" value="1"/>
</dbReference>
<dbReference type="CDD" id="cd06170">
    <property type="entry name" value="LuxR_C_like"/>
    <property type="match status" value="1"/>
</dbReference>
<dbReference type="SMART" id="SM00421">
    <property type="entry name" value="HTH_LUXR"/>
    <property type="match status" value="1"/>
</dbReference>
<dbReference type="InterPro" id="IPR011006">
    <property type="entry name" value="CheY-like_superfamily"/>
</dbReference>
<protein>
    <submittedName>
        <fullName evidence="8">LuxR response regulator receiver</fullName>
    </submittedName>
</protein>
<gene>
    <name evidence="8" type="ORF">ALO40_05136</name>
</gene>
<feature type="domain" description="HTH luxR-type" evidence="6">
    <location>
        <begin position="169"/>
        <end position="234"/>
    </location>
</feature>
<dbReference type="PROSITE" id="PS50110">
    <property type="entry name" value="RESPONSE_REGULATORY"/>
    <property type="match status" value="1"/>
</dbReference>
<dbReference type="GO" id="GO:0006355">
    <property type="term" value="P:regulation of DNA-templated transcription"/>
    <property type="evidence" value="ECO:0007669"/>
    <property type="project" value="InterPro"/>
</dbReference>
<dbReference type="PATRIC" id="fig|251703.9.peg.2636"/>
<dbReference type="InterPro" id="IPR000792">
    <property type="entry name" value="Tscrpt_reg_LuxR_C"/>
</dbReference>
<dbReference type="Gene3D" id="3.40.50.2300">
    <property type="match status" value="1"/>
</dbReference>
<organism evidence="8">
    <name type="scientific">Pseudomonas syringae pv. viburni</name>
    <dbReference type="NCBI Taxonomy" id="251703"/>
    <lineage>
        <taxon>Bacteria</taxon>
        <taxon>Pseudomonadati</taxon>
        <taxon>Pseudomonadota</taxon>
        <taxon>Gammaproteobacteria</taxon>
        <taxon>Pseudomonadales</taxon>
        <taxon>Pseudomonadaceae</taxon>
        <taxon>Pseudomonas</taxon>
    </lineage>
</organism>
<dbReference type="InterPro" id="IPR016032">
    <property type="entry name" value="Sig_transdc_resp-reg_C-effctor"/>
</dbReference>
<keyword evidence="1 5" id="KW-0597">Phosphoprotein</keyword>
<dbReference type="Proteomes" id="UP000050317">
    <property type="component" value="Unassembled WGS sequence"/>
</dbReference>
<dbReference type="CDD" id="cd17535">
    <property type="entry name" value="REC_NarL-like"/>
    <property type="match status" value="1"/>
</dbReference>
<dbReference type="PROSITE" id="PS50043">
    <property type="entry name" value="HTH_LUXR_2"/>
    <property type="match status" value="1"/>
</dbReference>
<dbReference type="InterPro" id="IPR039420">
    <property type="entry name" value="WalR-like"/>
</dbReference>
<feature type="modified residue" description="4-aspartylphosphate" evidence="5">
    <location>
        <position position="81"/>
    </location>
</feature>
<dbReference type="EMBL" id="LJRR01000140">
    <property type="protein sequence ID" value="KPZ18646.1"/>
    <property type="molecule type" value="Genomic_DNA"/>
</dbReference>
<dbReference type="SMART" id="SM00448">
    <property type="entry name" value="REC"/>
    <property type="match status" value="1"/>
</dbReference>
<feature type="non-terminal residue" evidence="8">
    <location>
        <position position="239"/>
    </location>
</feature>
<evidence type="ECO:0000259" key="7">
    <source>
        <dbReference type="PROSITE" id="PS50110"/>
    </source>
</evidence>
<dbReference type="PRINTS" id="PR00038">
    <property type="entry name" value="HTHLUXR"/>
</dbReference>
<dbReference type="Pfam" id="PF00072">
    <property type="entry name" value="Response_reg"/>
    <property type="match status" value="1"/>
</dbReference>
<keyword evidence="2" id="KW-0805">Transcription regulation</keyword>
<dbReference type="SUPFAM" id="SSF46894">
    <property type="entry name" value="C-terminal effector domain of the bipartite response regulators"/>
    <property type="match status" value="1"/>
</dbReference>
<evidence type="ECO:0000313" key="8">
    <source>
        <dbReference type="EMBL" id="KPZ18646.1"/>
    </source>
</evidence>
<keyword evidence="3" id="KW-0238">DNA-binding</keyword>
<dbReference type="Pfam" id="PF00196">
    <property type="entry name" value="GerE"/>
    <property type="match status" value="1"/>
</dbReference>
<dbReference type="AlphaFoldDB" id="A0A0Q0D6P1"/>
<evidence type="ECO:0000259" key="6">
    <source>
        <dbReference type="PROSITE" id="PS50043"/>
    </source>
</evidence>
<evidence type="ECO:0000256" key="2">
    <source>
        <dbReference type="ARBA" id="ARBA00023015"/>
    </source>
</evidence>
<keyword evidence="4" id="KW-0804">Transcription</keyword>
<name>A0A0Q0D6P1_9PSED</name>
<accession>A0A0Q0D6P1</accession>
<reference evidence="8" key="1">
    <citation type="submission" date="2015-09" db="EMBL/GenBank/DDBJ databases">
        <title>Genome announcement of multiple Pseudomonas syringae strains.</title>
        <authorList>
            <person name="Thakur S."/>
            <person name="Wang P.W."/>
            <person name="Gong Y."/>
            <person name="Weir B.S."/>
            <person name="Guttman D.S."/>
        </authorList>
    </citation>
    <scope>NUCLEOTIDE SEQUENCE [LARGE SCALE GENOMIC DNA]</scope>
    <source>
        <strain evidence="8">ICMP3963</strain>
    </source>
</reference>
<evidence type="ECO:0000256" key="4">
    <source>
        <dbReference type="ARBA" id="ARBA00023163"/>
    </source>
</evidence>